<protein>
    <submittedName>
        <fullName evidence="1">HAD-IA family hydrolase</fullName>
    </submittedName>
</protein>
<dbReference type="Gene3D" id="3.40.50.1000">
    <property type="entry name" value="HAD superfamily/HAD-like"/>
    <property type="match status" value="1"/>
</dbReference>
<dbReference type="PANTHER" id="PTHR42896">
    <property type="entry name" value="XYLULOSE-1,5-BISPHOSPHATE (XUBP) PHOSPHATASE"/>
    <property type="match status" value="1"/>
</dbReference>
<sequence length="218" mass="22552">MTALLLGSISTLIDTSELQRQAFNDAFAEHGLEWSWSQEEYRSLLDSNGGRDRIAAFAEARGEEVDADAVHATKSAKFREALTGSPLAPRAGVVETVAAAREAGAKVALVTTTSPDNVAAVLQALDGAIEFDTTVDSGQVEAGKPDPAAYALALERLEESPEACVAVEDNPGGAASAAAAGVRCLGFPNENTAGLDLGDVVDVVDRLDPARTTELLGA</sequence>
<dbReference type="InterPro" id="IPR036412">
    <property type="entry name" value="HAD-like_sf"/>
</dbReference>
<dbReference type="AlphaFoldDB" id="A0A930UY58"/>
<keyword evidence="2" id="KW-1185">Reference proteome</keyword>
<proteinExistence type="predicted"/>
<keyword evidence="1" id="KW-0378">Hydrolase</keyword>
<dbReference type="InterPro" id="IPR023214">
    <property type="entry name" value="HAD_sf"/>
</dbReference>
<dbReference type="PRINTS" id="PR00413">
    <property type="entry name" value="HADHALOGNASE"/>
</dbReference>
<dbReference type="InterPro" id="IPR044999">
    <property type="entry name" value="CbbY-like"/>
</dbReference>
<dbReference type="InterPro" id="IPR006439">
    <property type="entry name" value="HAD-SF_hydro_IA"/>
</dbReference>
<dbReference type="InterPro" id="IPR023198">
    <property type="entry name" value="PGP-like_dom2"/>
</dbReference>
<dbReference type="GO" id="GO:0016787">
    <property type="term" value="F:hydrolase activity"/>
    <property type="evidence" value="ECO:0007669"/>
    <property type="project" value="UniProtKB-KW"/>
</dbReference>
<gene>
    <name evidence="1" type="ORF">ISG29_01065</name>
</gene>
<organism evidence="1 2">
    <name type="scientific">Nocardioides acrostichi</name>
    <dbReference type="NCBI Taxonomy" id="2784339"/>
    <lineage>
        <taxon>Bacteria</taxon>
        <taxon>Bacillati</taxon>
        <taxon>Actinomycetota</taxon>
        <taxon>Actinomycetes</taxon>
        <taxon>Propionibacteriales</taxon>
        <taxon>Nocardioidaceae</taxon>
        <taxon>Nocardioides</taxon>
    </lineage>
</organism>
<dbReference type="EMBL" id="JADIVZ010000001">
    <property type="protein sequence ID" value="MBF4160262.1"/>
    <property type="molecule type" value="Genomic_DNA"/>
</dbReference>
<dbReference type="Pfam" id="PF00702">
    <property type="entry name" value="Hydrolase"/>
    <property type="match status" value="1"/>
</dbReference>
<dbReference type="RefSeq" id="WP_194501519.1">
    <property type="nucleotide sequence ID" value="NZ_JADIVZ010000001.1"/>
</dbReference>
<name>A0A930UY58_9ACTN</name>
<dbReference type="NCBIfam" id="TIGR01509">
    <property type="entry name" value="HAD-SF-IA-v3"/>
    <property type="match status" value="1"/>
</dbReference>
<evidence type="ECO:0000313" key="1">
    <source>
        <dbReference type="EMBL" id="MBF4160262.1"/>
    </source>
</evidence>
<dbReference type="Proteomes" id="UP000656804">
    <property type="component" value="Unassembled WGS sequence"/>
</dbReference>
<accession>A0A930UY58</accession>
<comment type="caution">
    <text evidence="1">The sequence shown here is derived from an EMBL/GenBank/DDBJ whole genome shotgun (WGS) entry which is preliminary data.</text>
</comment>
<dbReference type="PANTHER" id="PTHR42896:SF2">
    <property type="entry name" value="CBBY-LIKE PROTEIN"/>
    <property type="match status" value="1"/>
</dbReference>
<dbReference type="SUPFAM" id="SSF56784">
    <property type="entry name" value="HAD-like"/>
    <property type="match status" value="1"/>
</dbReference>
<reference evidence="1" key="1">
    <citation type="submission" date="2020-11" db="EMBL/GenBank/DDBJ databases">
        <title>Nocardioides sp. CBS4Y-1, whole genome shotgun sequence.</title>
        <authorList>
            <person name="Tuo L."/>
        </authorList>
    </citation>
    <scope>NUCLEOTIDE SEQUENCE</scope>
    <source>
        <strain evidence="1">CBS4Y-1</strain>
    </source>
</reference>
<evidence type="ECO:0000313" key="2">
    <source>
        <dbReference type="Proteomes" id="UP000656804"/>
    </source>
</evidence>
<dbReference type="Gene3D" id="1.10.150.240">
    <property type="entry name" value="Putative phosphatase, domain 2"/>
    <property type="match status" value="1"/>
</dbReference>